<dbReference type="EMBL" id="JBHSVR010000001">
    <property type="protein sequence ID" value="MFC6632318.1"/>
    <property type="molecule type" value="Genomic_DNA"/>
</dbReference>
<name>A0ABW1YIR0_9GAMM</name>
<proteinExistence type="predicted"/>
<comment type="caution">
    <text evidence="1">The sequence shown here is derived from an EMBL/GenBank/DDBJ whole genome shotgun (WGS) entry which is preliminary data.</text>
</comment>
<accession>A0ABW1YIR0</accession>
<protein>
    <submittedName>
        <fullName evidence="1">Uncharacterized protein</fullName>
    </submittedName>
</protein>
<organism evidence="1 2">
    <name type="scientific">Microbulbifer taiwanensis</name>
    <dbReference type="NCBI Taxonomy" id="986746"/>
    <lineage>
        <taxon>Bacteria</taxon>
        <taxon>Pseudomonadati</taxon>
        <taxon>Pseudomonadota</taxon>
        <taxon>Gammaproteobacteria</taxon>
        <taxon>Cellvibrionales</taxon>
        <taxon>Microbulbiferaceae</taxon>
        <taxon>Microbulbifer</taxon>
    </lineage>
</organism>
<dbReference type="Proteomes" id="UP001596425">
    <property type="component" value="Unassembled WGS sequence"/>
</dbReference>
<dbReference type="RefSeq" id="WP_193192436.1">
    <property type="nucleotide sequence ID" value="NZ_JACZFR010000028.1"/>
</dbReference>
<keyword evidence="2" id="KW-1185">Reference proteome</keyword>
<sequence>MSLFKSLDTTAPDYTLTLNFNSQTLELEVPVEVMSVLKGSNLLLRFNNLPTGWSPMVEFRNGGGDIIMADGPFEQMIVGRNQVLAVNARSDIDQFHFRALIQRGFGIHSHSDTAVMFTRWLPFKLNSDSQQERLLKIRVLPDGDGLTVDKPQVTIRGGMRVQWDFSEVAQDNHQPMVAYGKPMLEQQPADNQQFFGPHESFVYRGNTSVEGNGNNGIKGIYRYEVYLLDIRTRAIVVKSSADPQTDNEGDVSLK</sequence>
<evidence type="ECO:0000313" key="1">
    <source>
        <dbReference type="EMBL" id="MFC6632318.1"/>
    </source>
</evidence>
<gene>
    <name evidence="1" type="ORF">ACFQBM_03440</name>
</gene>
<reference evidence="2" key="1">
    <citation type="journal article" date="2019" name="Int. J. Syst. Evol. Microbiol.">
        <title>The Global Catalogue of Microorganisms (GCM) 10K type strain sequencing project: providing services to taxonomists for standard genome sequencing and annotation.</title>
        <authorList>
            <consortium name="The Broad Institute Genomics Platform"/>
            <consortium name="The Broad Institute Genome Sequencing Center for Infectious Disease"/>
            <person name="Wu L."/>
            <person name="Ma J."/>
        </authorList>
    </citation>
    <scope>NUCLEOTIDE SEQUENCE [LARGE SCALE GENOMIC DNA]</scope>
    <source>
        <strain evidence="2">CGMCC 1.13718</strain>
    </source>
</reference>
<evidence type="ECO:0000313" key="2">
    <source>
        <dbReference type="Proteomes" id="UP001596425"/>
    </source>
</evidence>